<dbReference type="Pfam" id="PF00083">
    <property type="entry name" value="Sugar_tr"/>
    <property type="match status" value="1"/>
</dbReference>
<feature type="transmembrane region" description="Helical" evidence="10">
    <location>
        <begin position="157"/>
        <end position="177"/>
    </location>
</feature>
<feature type="transmembrane region" description="Helical" evidence="10">
    <location>
        <begin position="124"/>
        <end position="145"/>
    </location>
</feature>
<feature type="region of interest" description="Disordered" evidence="9">
    <location>
        <begin position="516"/>
        <end position="536"/>
    </location>
</feature>
<dbReference type="FunFam" id="1.20.1250.20:FF:000115">
    <property type="entry name" value="High-affinity glucose transporter"/>
    <property type="match status" value="1"/>
</dbReference>
<dbReference type="InterPro" id="IPR020846">
    <property type="entry name" value="MFS_dom"/>
</dbReference>
<dbReference type="InterPro" id="IPR003663">
    <property type="entry name" value="Sugar/inositol_transpt"/>
</dbReference>
<feature type="domain" description="Major facilitator superfamily (MFS) profile" evidence="11">
    <location>
        <begin position="21"/>
        <end position="477"/>
    </location>
</feature>
<feature type="transmembrane region" description="Helical" evidence="10">
    <location>
        <begin position="382"/>
        <end position="406"/>
    </location>
</feature>
<dbReference type="GO" id="GO:0010255">
    <property type="term" value="P:glucose mediated signaling pathway"/>
    <property type="evidence" value="ECO:0007669"/>
    <property type="project" value="UniProtKB-ARBA"/>
</dbReference>
<keyword evidence="13" id="KW-1185">Reference proteome</keyword>
<keyword evidence="5 10" id="KW-1133">Transmembrane helix</keyword>
<evidence type="ECO:0000256" key="1">
    <source>
        <dbReference type="ARBA" id="ARBA00004141"/>
    </source>
</evidence>
<reference evidence="13" key="1">
    <citation type="journal article" date="2015" name="Genome Announc.">
        <title>Draft genome sequence of Talaromyces cellulolyticus strain Y-94, a source of lignocellulosic biomass-degrading enzymes.</title>
        <authorList>
            <person name="Fujii T."/>
            <person name="Koike H."/>
            <person name="Sawayama S."/>
            <person name="Yano S."/>
            <person name="Inoue H."/>
        </authorList>
    </citation>
    <scope>NUCLEOTIDE SEQUENCE [LARGE SCALE GENOMIC DNA]</scope>
    <source>
        <strain evidence="13">Y-94</strain>
    </source>
</reference>
<dbReference type="InterPro" id="IPR036259">
    <property type="entry name" value="MFS_trans_sf"/>
</dbReference>
<dbReference type="InterPro" id="IPR005828">
    <property type="entry name" value="MFS_sugar_transport-like"/>
</dbReference>
<feature type="transmembrane region" description="Helical" evidence="10">
    <location>
        <begin position="340"/>
        <end position="362"/>
    </location>
</feature>
<keyword evidence="6 10" id="KW-0472">Membrane</keyword>
<dbReference type="AlphaFoldDB" id="A0A0B8N5L4"/>
<feature type="transmembrane region" description="Helical" evidence="10">
    <location>
        <begin position="189"/>
        <end position="210"/>
    </location>
</feature>
<evidence type="ECO:0000313" key="13">
    <source>
        <dbReference type="Proteomes" id="UP000053095"/>
    </source>
</evidence>
<evidence type="ECO:0000256" key="7">
    <source>
        <dbReference type="ARBA" id="ARBA00023180"/>
    </source>
</evidence>
<feature type="transmembrane region" description="Helical" evidence="10">
    <location>
        <begin position="427"/>
        <end position="443"/>
    </location>
</feature>
<accession>A0A0B8N5L4</accession>
<keyword evidence="3 8" id="KW-0813">Transport</keyword>
<evidence type="ECO:0000259" key="11">
    <source>
        <dbReference type="PROSITE" id="PS50850"/>
    </source>
</evidence>
<dbReference type="PRINTS" id="PR00171">
    <property type="entry name" value="SUGRTRNSPORT"/>
</dbReference>
<evidence type="ECO:0000256" key="10">
    <source>
        <dbReference type="SAM" id="Phobius"/>
    </source>
</evidence>
<evidence type="ECO:0000256" key="3">
    <source>
        <dbReference type="ARBA" id="ARBA00022448"/>
    </source>
</evidence>
<feature type="compositionally biased region" description="Basic and acidic residues" evidence="9">
    <location>
        <begin position="524"/>
        <end position="536"/>
    </location>
</feature>
<evidence type="ECO:0000256" key="2">
    <source>
        <dbReference type="ARBA" id="ARBA00010992"/>
    </source>
</evidence>
<dbReference type="SUPFAM" id="SSF103473">
    <property type="entry name" value="MFS general substrate transporter"/>
    <property type="match status" value="1"/>
</dbReference>
<evidence type="ECO:0000256" key="8">
    <source>
        <dbReference type="RuleBase" id="RU003346"/>
    </source>
</evidence>
<dbReference type="CDD" id="cd17356">
    <property type="entry name" value="MFS_HXT"/>
    <property type="match status" value="1"/>
</dbReference>
<dbReference type="GO" id="GO:0005536">
    <property type="term" value="F:D-glucose binding"/>
    <property type="evidence" value="ECO:0007669"/>
    <property type="project" value="UniProtKB-ARBA"/>
</dbReference>
<dbReference type="InterPro" id="IPR050360">
    <property type="entry name" value="MFS_Sugar_Transporters"/>
</dbReference>
<keyword evidence="12" id="KW-0675">Receptor</keyword>
<organism evidence="12 13">
    <name type="scientific">Talaromyces pinophilus</name>
    <name type="common">Penicillium pinophilum</name>
    <dbReference type="NCBI Taxonomy" id="128442"/>
    <lineage>
        <taxon>Eukaryota</taxon>
        <taxon>Fungi</taxon>
        <taxon>Dikarya</taxon>
        <taxon>Ascomycota</taxon>
        <taxon>Pezizomycotina</taxon>
        <taxon>Eurotiomycetes</taxon>
        <taxon>Eurotiomycetidae</taxon>
        <taxon>Eurotiales</taxon>
        <taxon>Trichocomaceae</taxon>
        <taxon>Talaromyces</taxon>
        <taxon>Talaromyces sect. Talaromyces</taxon>
    </lineage>
</organism>
<dbReference type="Gene3D" id="1.20.1250.20">
    <property type="entry name" value="MFS general substrate transporter like domains"/>
    <property type="match status" value="1"/>
</dbReference>
<feature type="transmembrane region" description="Helical" evidence="10">
    <location>
        <begin position="99"/>
        <end position="118"/>
    </location>
</feature>
<name>A0A0B8N5L4_TALPI</name>
<sequence length="536" mass="58384">MGFLIEKPKDSPGKAWPAIVISGFVAFGGILYGYDTGTISGVIAMPYWDQTFSTGYRDSTGKLTITSSQTSAIVSILSAGTFFGALGAAPMGDIIGRRWGLIISNGVFVLGVALQTAATAIPLFLAGRFFAGFGVGLISALVPLYQSETAPKWIRGFIVGSYQLAITVGLLLASVVNNATHNRNDSGSYRIPIAVQFAWAIILVVGVLLLPETPRYLIKKDNYNGAVKSLARLRRLPEDDPTLRRELEEIQANHRYEISLGDTGYRECVRGNLAKRLLTGCLLQALQQLSGINFIIYYGTQFFENSGVKNEFVINLIINCVNVGSTIPGLYAIDKWGRRPVLLLGAIGMTVSQLLVAVLGTTTTSQDSVGTIIVNNAAAQKAAIAFICIYIFFFAASWGPIAWVVTGEIFPLKTRAKSLSMTTATNWLLNWALSFSTPYLVNYGPGNANLQSKIFFVWFACCFLCIAFVYFLIYETKGLTLEEVDELYSEVKDARKSPGWSPSITFMEMTGKAQALEDEAATAEQREFGRNHEAAP</sequence>
<feature type="transmembrane region" description="Helical" evidence="10">
    <location>
        <begin position="15"/>
        <end position="34"/>
    </location>
</feature>
<dbReference type="PROSITE" id="PS50850">
    <property type="entry name" value="MFS"/>
    <property type="match status" value="1"/>
</dbReference>
<keyword evidence="7" id="KW-0325">Glycoprotein</keyword>
<comment type="subcellular location">
    <subcellularLocation>
        <location evidence="1">Membrane</location>
        <topology evidence="1">Multi-pass membrane protein</topology>
    </subcellularLocation>
</comment>
<dbReference type="InterPro" id="IPR005829">
    <property type="entry name" value="Sugar_transporter_CS"/>
</dbReference>
<evidence type="ECO:0000256" key="9">
    <source>
        <dbReference type="SAM" id="MobiDB-lite"/>
    </source>
</evidence>
<dbReference type="PANTHER" id="PTHR48022">
    <property type="entry name" value="PLASTIDIC GLUCOSE TRANSPORTER 4"/>
    <property type="match status" value="1"/>
</dbReference>
<feature type="transmembrane region" description="Helical" evidence="10">
    <location>
        <begin position="455"/>
        <end position="473"/>
    </location>
</feature>
<dbReference type="GO" id="GO:0005886">
    <property type="term" value="C:plasma membrane"/>
    <property type="evidence" value="ECO:0007669"/>
    <property type="project" value="UniProtKB-ARBA"/>
</dbReference>
<keyword evidence="4 10" id="KW-0812">Transmembrane</keyword>
<dbReference type="GO" id="GO:0005351">
    <property type="term" value="F:carbohydrate:proton symporter activity"/>
    <property type="evidence" value="ECO:0007669"/>
    <property type="project" value="TreeGrafter"/>
</dbReference>
<protein>
    <submittedName>
        <fullName evidence="12">Receptor</fullName>
    </submittedName>
</protein>
<dbReference type="PANTHER" id="PTHR48022:SF17">
    <property type="entry name" value="HEXOSE TRANSPORTER"/>
    <property type="match status" value="1"/>
</dbReference>
<dbReference type="PROSITE" id="PS00217">
    <property type="entry name" value="SUGAR_TRANSPORT_2"/>
    <property type="match status" value="1"/>
</dbReference>
<dbReference type="NCBIfam" id="TIGR00879">
    <property type="entry name" value="SP"/>
    <property type="match status" value="1"/>
</dbReference>
<comment type="similarity">
    <text evidence="2 8">Belongs to the major facilitator superfamily. Sugar transporter (TC 2.A.1.1) family.</text>
</comment>
<evidence type="ECO:0000256" key="6">
    <source>
        <dbReference type="ARBA" id="ARBA00023136"/>
    </source>
</evidence>
<dbReference type="EMBL" id="DF933839">
    <property type="protein sequence ID" value="GAM41979.1"/>
    <property type="molecule type" value="Genomic_DNA"/>
</dbReference>
<gene>
    <name evidence="12" type="ORF">TCE0_043f15545</name>
</gene>
<evidence type="ECO:0000256" key="4">
    <source>
        <dbReference type="ARBA" id="ARBA00022692"/>
    </source>
</evidence>
<evidence type="ECO:0000313" key="12">
    <source>
        <dbReference type="EMBL" id="GAM41979.1"/>
    </source>
</evidence>
<proteinExistence type="inferred from homology"/>
<dbReference type="PROSITE" id="PS00216">
    <property type="entry name" value="SUGAR_TRANSPORT_1"/>
    <property type="match status" value="1"/>
</dbReference>
<evidence type="ECO:0000256" key="5">
    <source>
        <dbReference type="ARBA" id="ARBA00022989"/>
    </source>
</evidence>
<dbReference type="Proteomes" id="UP000053095">
    <property type="component" value="Unassembled WGS sequence"/>
</dbReference>